<dbReference type="Pfam" id="PF02108">
    <property type="entry name" value="FliH"/>
    <property type="match status" value="1"/>
</dbReference>
<reference evidence="3 4" key="1">
    <citation type="submission" date="2021-05" db="EMBL/GenBank/DDBJ databases">
        <title>Novel species in genus Cellulomonas.</title>
        <authorList>
            <person name="Zhang G."/>
        </authorList>
    </citation>
    <scope>NUCLEOTIDE SEQUENCE [LARGE SCALE GENOMIC DNA]</scope>
    <source>
        <strain evidence="4">zg-ZUI222</strain>
    </source>
</reference>
<name>A0ABX8D6E9_9CELL</name>
<accession>A0ABX8D6E9</accession>
<feature type="region of interest" description="Disordered" evidence="1">
    <location>
        <begin position="1"/>
        <end position="25"/>
    </location>
</feature>
<evidence type="ECO:0000256" key="1">
    <source>
        <dbReference type="SAM" id="MobiDB-lite"/>
    </source>
</evidence>
<evidence type="ECO:0000313" key="3">
    <source>
        <dbReference type="EMBL" id="QVI63024.1"/>
    </source>
</evidence>
<evidence type="ECO:0000313" key="4">
    <source>
        <dbReference type="Proteomes" id="UP000677804"/>
    </source>
</evidence>
<organism evidence="3 4">
    <name type="scientific">Cellulomonas wangleii</name>
    <dbReference type="NCBI Taxonomy" id="2816956"/>
    <lineage>
        <taxon>Bacteria</taxon>
        <taxon>Bacillati</taxon>
        <taxon>Actinomycetota</taxon>
        <taxon>Actinomycetes</taxon>
        <taxon>Micrococcales</taxon>
        <taxon>Cellulomonadaceae</taxon>
        <taxon>Cellulomonas</taxon>
    </lineage>
</organism>
<dbReference type="RefSeq" id="WP_207340499.1">
    <property type="nucleotide sequence ID" value="NZ_CP074405.1"/>
</dbReference>
<sequence>MPDLDFVPLQRTPAPPAPPAAAPRAMALSRLDAPTAPDPAAHAAGWAAGYAAGARRAAQDAAARLDAAHAEQQRAEAARADAHAASLVALDAAAQALRARETPVLAGALQAVHSAALEIAVALLGVELTDASAAARAALARVLTAPDLPDDLVVHLHPRDLAAVPTDVPAGVVLVADPALAPGDAVAEHADGHLDARLSAAVARARGALDLA</sequence>
<dbReference type="InterPro" id="IPR018035">
    <property type="entry name" value="Flagellar_FliH/T3SS_HrpE"/>
</dbReference>
<protein>
    <recommendedName>
        <fullName evidence="2">Flagellar assembly protein FliH/Type III secretion system HrpE domain-containing protein</fullName>
    </recommendedName>
</protein>
<dbReference type="Proteomes" id="UP000677804">
    <property type="component" value="Chromosome"/>
</dbReference>
<keyword evidence="4" id="KW-1185">Reference proteome</keyword>
<feature type="domain" description="Flagellar assembly protein FliH/Type III secretion system HrpE" evidence="2">
    <location>
        <begin position="93"/>
        <end position="200"/>
    </location>
</feature>
<dbReference type="EMBL" id="CP074405">
    <property type="protein sequence ID" value="QVI63024.1"/>
    <property type="molecule type" value="Genomic_DNA"/>
</dbReference>
<proteinExistence type="predicted"/>
<evidence type="ECO:0000259" key="2">
    <source>
        <dbReference type="Pfam" id="PF02108"/>
    </source>
</evidence>
<gene>
    <name evidence="3" type="ORF">KG103_03630</name>
</gene>